<evidence type="ECO:0000256" key="1">
    <source>
        <dbReference type="ARBA" id="ARBA00010716"/>
    </source>
</evidence>
<dbReference type="SUPFAM" id="SSF51556">
    <property type="entry name" value="Metallo-dependent hydrolases"/>
    <property type="match status" value="1"/>
</dbReference>
<keyword evidence="3 5" id="KW-0378">Hydrolase</keyword>
<keyword evidence="8" id="KW-1185">Reference proteome</keyword>
<dbReference type="EC" id="3.5.1.25" evidence="7"/>
<dbReference type="SUPFAM" id="SSF51338">
    <property type="entry name" value="Composite domain of metallo-dependent hydrolases"/>
    <property type="match status" value="1"/>
</dbReference>
<dbReference type="CDD" id="cd00854">
    <property type="entry name" value="NagA"/>
    <property type="match status" value="1"/>
</dbReference>
<reference evidence="8" key="1">
    <citation type="journal article" date="2019" name="Int. J. Syst. Evol. Microbiol.">
        <title>The Global Catalogue of Microorganisms (GCM) 10K type strain sequencing project: providing services to taxonomists for standard genome sequencing and annotation.</title>
        <authorList>
            <consortium name="The Broad Institute Genomics Platform"/>
            <consortium name="The Broad Institute Genome Sequencing Center for Infectious Disease"/>
            <person name="Wu L."/>
            <person name="Ma J."/>
        </authorList>
    </citation>
    <scope>NUCLEOTIDE SEQUENCE [LARGE SCALE GENOMIC DNA]</scope>
    <source>
        <strain evidence="8">CECT 7184</strain>
    </source>
</reference>
<evidence type="ECO:0000313" key="7">
    <source>
        <dbReference type="EMBL" id="MFC5713868.1"/>
    </source>
</evidence>
<comment type="similarity">
    <text evidence="1 5">Belongs to the metallo-dependent hydrolases superfamily. NagA family.</text>
</comment>
<dbReference type="GO" id="GO:0008448">
    <property type="term" value="F:N-acetylglucosamine-6-phosphate deacetylase activity"/>
    <property type="evidence" value="ECO:0007669"/>
    <property type="project" value="UniProtKB-EC"/>
</dbReference>
<keyword evidence="2" id="KW-0479">Metal-binding</keyword>
<dbReference type="EMBL" id="JBHSOZ010000008">
    <property type="protein sequence ID" value="MFC5713868.1"/>
    <property type="molecule type" value="Genomic_DNA"/>
</dbReference>
<protein>
    <submittedName>
        <fullName evidence="7">N-acetylglucosamine-6-phosphate deacetylase</fullName>
        <ecNumber evidence="7">3.5.1.25</ecNumber>
    </submittedName>
</protein>
<dbReference type="Pfam" id="PF01979">
    <property type="entry name" value="Amidohydro_1"/>
    <property type="match status" value="1"/>
</dbReference>
<feature type="domain" description="Amidohydrolase-related" evidence="6">
    <location>
        <begin position="58"/>
        <end position="384"/>
    </location>
</feature>
<dbReference type="InterPro" id="IPR011059">
    <property type="entry name" value="Metal-dep_hydrolase_composite"/>
</dbReference>
<keyword evidence="4 5" id="KW-0119">Carbohydrate metabolism</keyword>
<comment type="caution">
    <text evidence="7">The sequence shown here is derived from an EMBL/GenBank/DDBJ whole genome shotgun (WGS) entry which is preliminary data.</text>
</comment>
<evidence type="ECO:0000259" key="6">
    <source>
        <dbReference type="Pfam" id="PF01979"/>
    </source>
</evidence>
<evidence type="ECO:0000256" key="3">
    <source>
        <dbReference type="ARBA" id="ARBA00022801"/>
    </source>
</evidence>
<evidence type="ECO:0000256" key="5">
    <source>
        <dbReference type="PIRNR" id="PIRNR038994"/>
    </source>
</evidence>
<dbReference type="InterPro" id="IPR006680">
    <property type="entry name" value="Amidohydro-rel"/>
</dbReference>
<evidence type="ECO:0000256" key="4">
    <source>
        <dbReference type="ARBA" id="ARBA00023277"/>
    </source>
</evidence>
<dbReference type="RefSeq" id="WP_385942186.1">
    <property type="nucleotide sequence ID" value="NZ_JBHSOZ010000008.1"/>
</dbReference>
<dbReference type="PANTHER" id="PTHR11113">
    <property type="entry name" value="N-ACETYLGLUCOSAMINE-6-PHOSPHATE DEACETYLASE"/>
    <property type="match status" value="1"/>
</dbReference>
<evidence type="ECO:0000256" key="2">
    <source>
        <dbReference type="ARBA" id="ARBA00022723"/>
    </source>
</evidence>
<dbReference type="Gene3D" id="2.30.40.10">
    <property type="entry name" value="Urease, subunit C, domain 1"/>
    <property type="match status" value="1"/>
</dbReference>
<dbReference type="Proteomes" id="UP001596142">
    <property type="component" value="Unassembled WGS sequence"/>
</dbReference>
<dbReference type="PIRSF" id="PIRSF038994">
    <property type="entry name" value="NagA"/>
    <property type="match status" value="1"/>
</dbReference>
<sequence>MNKNILFQNAVLYAEEEKVKNPLLIIRDGRISEIVRNTEHLSTKEDIELLHFQKTVKVVPGFIDLHIHGAAGSDFMDGTEEAIRTIQENLPAEGTTSFLAATMTQGKEKVLSALQQINLSSGTAAGGAELLGVHLEGPFISRKKAGAQPTQEIVLPSIELFEEFQGAAGGKISIVTLAPEEEKGEELTNHLFKNGVIASIGHSNATGEEALRSFGKGISHATHLFNGMRGIHHRDIGAAGAVLLDPDVSAEIIADGVHIDPYMLRLIYQVKKADKLILITDAIRAKGMNKGIYELGGQEVYVGKEARLEDGTLAGSILPMNEAIQNMIEFSGCSFEEAIQMASLNPAKQAGADSYKGSIKEGKDADFTVLNDEFEVEATYVKGRKAFEK</sequence>
<accession>A0ABW0YMZ5</accession>
<organism evidence="7 8">
    <name type="scientific">Thalassorhabdus alkalitolerans</name>
    <dbReference type="NCBI Taxonomy" id="2282697"/>
    <lineage>
        <taxon>Bacteria</taxon>
        <taxon>Bacillati</taxon>
        <taxon>Bacillota</taxon>
        <taxon>Bacilli</taxon>
        <taxon>Bacillales</taxon>
        <taxon>Bacillaceae</taxon>
        <taxon>Thalassorhabdus</taxon>
    </lineage>
</organism>
<dbReference type="NCBIfam" id="TIGR00221">
    <property type="entry name" value="nagA"/>
    <property type="match status" value="1"/>
</dbReference>
<dbReference type="InterPro" id="IPR003764">
    <property type="entry name" value="GlcNAc_6-P_deAcase"/>
</dbReference>
<dbReference type="InterPro" id="IPR032466">
    <property type="entry name" value="Metal_Hydrolase"/>
</dbReference>
<gene>
    <name evidence="7" type="primary">nagA</name>
    <name evidence="7" type="ORF">ACFPU1_13940</name>
</gene>
<name>A0ABW0YMZ5_9BACI</name>
<evidence type="ECO:0000313" key="8">
    <source>
        <dbReference type="Proteomes" id="UP001596142"/>
    </source>
</evidence>
<dbReference type="PANTHER" id="PTHR11113:SF14">
    <property type="entry name" value="N-ACETYLGLUCOSAMINE-6-PHOSPHATE DEACETYLASE"/>
    <property type="match status" value="1"/>
</dbReference>
<dbReference type="Gene3D" id="3.20.20.140">
    <property type="entry name" value="Metal-dependent hydrolases"/>
    <property type="match status" value="1"/>
</dbReference>
<proteinExistence type="inferred from homology"/>